<dbReference type="SUPFAM" id="SSF52540">
    <property type="entry name" value="P-loop containing nucleoside triphosphate hydrolases"/>
    <property type="match status" value="1"/>
</dbReference>
<dbReference type="Proteomes" id="UP000676310">
    <property type="component" value="Unassembled WGS sequence"/>
</dbReference>
<dbReference type="RefSeq" id="XP_043166219.1">
    <property type="nucleotide sequence ID" value="XM_043310284.1"/>
</dbReference>
<dbReference type="GeneID" id="67014149"/>
<name>A0A8J2HVS3_9PLEO</name>
<evidence type="ECO:0000256" key="1">
    <source>
        <dbReference type="ARBA" id="ARBA00022737"/>
    </source>
</evidence>
<dbReference type="Pfam" id="PF25053">
    <property type="entry name" value="DUF7791"/>
    <property type="match status" value="1"/>
</dbReference>
<dbReference type="Pfam" id="PF24883">
    <property type="entry name" value="NPHP3_N"/>
    <property type="match status" value="1"/>
</dbReference>
<comment type="caution">
    <text evidence="5">The sequence shown here is derived from an EMBL/GenBank/DDBJ whole genome shotgun (WGS) entry which is preliminary data.</text>
</comment>
<dbReference type="InterPro" id="IPR056632">
    <property type="entry name" value="DUF7730"/>
</dbReference>
<dbReference type="EMBL" id="CAJRGZ010000015">
    <property type="protein sequence ID" value="CAG5150488.1"/>
    <property type="molecule type" value="Genomic_DNA"/>
</dbReference>
<dbReference type="Gene3D" id="3.40.50.300">
    <property type="entry name" value="P-loop containing nucleotide triphosphate hydrolases"/>
    <property type="match status" value="1"/>
</dbReference>
<reference evidence="5" key="1">
    <citation type="submission" date="2021-05" db="EMBL/GenBank/DDBJ databases">
        <authorList>
            <person name="Stam R."/>
        </authorList>
    </citation>
    <scope>NUCLEOTIDE SEQUENCE</scope>
    <source>
        <strain evidence="5">CS162</strain>
    </source>
</reference>
<keyword evidence="1" id="KW-0677">Repeat</keyword>
<keyword evidence="6" id="KW-1185">Reference proteome</keyword>
<dbReference type="PANTHER" id="PTHR10039:SF5">
    <property type="entry name" value="NACHT DOMAIN-CONTAINING PROTEIN"/>
    <property type="match status" value="1"/>
</dbReference>
<evidence type="ECO:0008006" key="7">
    <source>
        <dbReference type="Google" id="ProtNLM"/>
    </source>
</evidence>
<feature type="domain" description="DUF7730" evidence="2">
    <location>
        <begin position="12"/>
        <end position="204"/>
    </location>
</feature>
<dbReference type="AlphaFoldDB" id="A0A8J2HVS3"/>
<evidence type="ECO:0000259" key="2">
    <source>
        <dbReference type="Pfam" id="PF24864"/>
    </source>
</evidence>
<evidence type="ECO:0000259" key="3">
    <source>
        <dbReference type="Pfam" id="PF24883"/>
    </source>
</evidence>
<proteinExistence type="predicted"/>
<gene>
    <name evidence="5" type="ORF">ALTATR162_LOCUS2678</name>
</gene>
<organism evidence="5 6">
    <name type="scientific">Alternaria atra</name>
    <dbReference type="NCBI Taxonomy" id="119953"/>
    <lineage>
        <taxon>Eukaryota</taxon>
        <taxon>Fungi</taxon>
        <taxon>Dikarya</taxon>
        <taxon>Ascomycota</taxon>
        <taxon>Pezizomycotina</taxon>
        <taxon>Dothideomycetes</taxon>
        <taxon>Pleosporomycetidae</taxon>
        <taxon>Pleosporales</taxon>
        <taxon>Pleosporineae</taxon>
        <taxon>Pleosporaceae</taxon>
        <taxon>Alternaria</taxon>
        <taxon>Alternaria sect. Ulocladioides</taxon>
    </lineage>
</organism>
<feature type="domain" description="Nephrocystin 3-like N-terminal" evidence="3">
    <location>
        <begin position="584"/>
        <end position="739"/>
    </location>
</feature>
<evidence type="ECO:0000313" key="5">
    <source>
        <dbReference type="EMBL" id="CAG5150488.1"/>
    </source>
</evidence>
<dbReference type="InterPro" id="IPR027417">
    <property type="entry name" value="P-loop_NTPase"/>
</dbReference>
<feature type="domain" description="DUF7791" evidence="4">
    <location>
        <begin position="849"/>
        <end position="989"/>
    </location>
</feature>
<evidence type="ECO:0000259" key="4">
    <source>
        <dbReference type="Pfam" id="PF25053"/>
    </source>
</evidence>
<dbReference type="InterPro" id="IPR056884">
    <property type="entry name" value="NPHP3-like_N"/>
</dbReference>
<accession>A0A8J2HVS3</accession>
<protein>
    <recommendedName>
        <fullName evidence="7">NACHT domain-containing protein</fullName>
    </recommendedName>
</protein>
<sequence>MESTSYQADALPASPLLRLPFEIRLMIYEYLLLPSTTPTIGNGISVANLIPDFHTYLSDDTNNHPCPFLTTTTPTTYRVLLSPYTSHLRYTVPSLLALNHQIHAEASKILYSTYTFSFHTSIEAAVPFLSDLTPRSRASIRHLSITKKALPYSKEFDRAEWASLCEYLAAPPQSALDGSEIPAPVSSLRSLTLNVISGKPDHGWDSITPILPSDFDTMLRMKNEWLGGNVTDFGGVDLEWAEQVMEIRGLEMVNVKAMVERCANPVSEKQAFWIAFTVHPALAVRHRKVIFSLVHRKSFLTLLFFPFYPLDNMEALVAVGLAGNVVQFVQFSGQLLSLAKEIKKKGAPSSLVDLRKVTQNLTHQTRVIVTRLKANTATLQQEEQHLLDVAIDCEKAGKEFVAYIDKLITPSKPSSPLGSAQSSVKIKWHHKQIEAYISKLDKFQGSLLLATVLSLRTSETGSHYEVLEHLKSIEAGNDTSQQNDNELIRALSLLRDLVQQQSGPKLDMLQKRMDSCMEEIQEIRSSVTNTREDEILRWLNFRQRTWRFEEVEEAHRTTFDWVFRKPHANTLWHDFSAHLSGAEVTLPYFINGKAGSGKSTLMKYIVSHPQTKAELRKWAGQHKLLSPQFFFWNVGTQLQKSHTGMLRSLLHSVLAQYDDLIPAVFPTLYADGFPISNDEPPSYIELKCAFERLKIRSASFLHMCIFIDGIDEFEGDYRDMSTFLCSITSSTVKVVVSSRPINACLNVFRHCPTLRLQDLTQDDMSVFIRDRLSSHPMMAELQTESPENAATLEAEIQEKAEGVFLWVRLVTGLLLRGLEDGDDFDDLLPKLRALPCDLRELYTRMMNKMPSDYQVQASQMFQMFEWWRLYGNDEPLELLLLSFSIQQPSFTLELCTDACNTQMKKYYSERIEARIRSRCCGLLELREISTGNIFWPRTPMVAYLHRSVAEFVTSQEVWDHMLSLTNDTKFSPSTHIVCGILSILKTSYPPPDESKYLRTPRISGRTDYSEGILDLAMDVCRRSADIGDSLMLKYMEAIDKTMVSISQSWAENSIDQQDCQIFAHWSLRMARNCLVSNIHHPKLANHMPLWAQANIRTFAAYNGMLIYSFFSH</sequence>
<dbReference type="InterPro" id="IPR056693">
    <property type="entry name" value="DUF7791"/>
</dbReference>
<evidence type="ECO:0000313" key="6">
    <source>
        <dbReference type="Proteomes" id="UP000676310"/>
    </source>
</evidence>
<dbReference type="Pfam" id="PF24864">
    <property type="entry name" value="DUF7730"/>
    <property type="match status" value="1"/>
</dbReference>
<dbReference type="PANTHER" id="PTHR10039">
    <property type="entry name" value="AMELOGENIN"/>
    <property type="match status" value="1"/>
</dbReference>
<dbReference type="OrthoDB" id="443402at2759"/>